<dbReference type="InterPro" id="IPR017932">
    <property type="entry name" value="GATase_2_dom"/>
</dbReference>
<evidence type="ECO:0000256" key="6">
    <source>
        <dbReference type="ARBA" id="ARBA00022888"/>
    </source>
</evidence>
<dbReference type="PANTHER" id="PTHR43284">
    <property type="entry name" value="ASPARAGINE SYNTHETASE (GLUTAMINE-HYDROLYZING)"/>
    <property type="match status" value="1"/>
</dbReference>
<keyword evidence="4 10" id="KW-0547">Nucleotide-binding</keyword>
<keyword evidence="7 9" id="KW-0315">Glutamine amidotransferase</keyword>
<keyword evidence="6 9" id="KW-0061">Asparagine biosynthesis</keyword>
<evidence type="ECO:0000256" key="8">
    <source>
        <dbReference type="ARBA" id="ARBA00048741"/>
    </source>
</evidence>
<dbReference type="Gene3D" id="3.40.50.620">
    <property type="entry name" value="HUPs"/>
    <property type="match status" value="1"/>
</dbReference>
<sequence length="624" mass="71893">MCGIYGVVNKKVDRELAMKCLNTMIHRGPDGYGLWQEDGVTLGHRRLSILDLSNAGSQPMSYANERYWMTFNGEIYNFIEIRDELKKKGYTFRSASDSEVIMAAFCEWGESCVERFNGMWTFAIWDKQTKQLFISRDRFGVKPLFYAELPDGGFAFASEMKVILPLLPKVEANKPMFDRYFADNHYESQPECLIRGIKRFPAGHNAWVKDGKITLKRYWNTLDHLISVPDSYEEQVEQFRELFLDACKIRMRSDVTLGTGLSGGLDSSAVICAMSYISKNMTDERANNDWQHAYVACFPGTAQDETKYAKQVTDYLGISHTFMNIDSAVSEREFLRQLYCFEELWGNPQVPMMELYKKEREMGTTVSLDGHAADELFAGYGFDVLKAYPDAKTKEEIDMITTAYLNQDAEDGVSQQSAAFKKQRNRLYREYMLKYHAKKLLGKETVKSAYSDHPNWNRLDNLNKTLFVSTHETILPTLLRNYDRDSMAAGVEIRMPFLDYRIVEFAFSIGWRSKLHGGFSKSIVRDAGAAFMPKEIAYRRTKLGFNAPILDWMRGPYRQFFEDTVASADFANCSLIDDPAKVRSDLSDFLAGKNASFHQAADIWNRIQPYLWERALIKQDWIQE</sequence>
<dbReference type="SUPFAM" id="SSF52402">
    <property type="entry name" value="Adenine nucleotide alpha hydrolases-like"/>
    <property type="match status" value="1"/>
</dbReference>
<evidence type="ECO:0000256" key="10">
    <source>
        <dbReference type="PIRSR" id="PIRSR001589-2"/>
    </source>
</evidence>
<comment type="pathway">
    <text evidence="1">Amino-acid biosynthesis; L-asparagine biosynthesis; L-asparagine from L-aspartate (L-Gln route): step 1/1.</text>
</comment>
<evidence type="ECO:0000256" key="5">
    <source>
        <dbReference type="ARBA" id="ARBA00022840"/>
    </source>
</evidence>
<dbReference type="Pfam" id="PF00733">
    <property type="entry name" value="Asn_synthase"/>
    <property type="match status" value="1"/>
</dbReference>
<organism evidence="12 17">
    <name type="scientific">Roseburia intestinalis</name>
    <dbReference type="NCBI Taxonomy" id="166486"/>
    <lineage>
        <taxon>Bacteria</taxon>
        <taxon>Bacillati</taxon>
        <taxon>Bacillota</taxon>
        <taxon>Clostridia</taxon>
        <taxon>Lachnospirales</taxon>
        <taxon>Lachnospiraceae</taxon>
        <taxon>Roseburia</taxon>
    </lineage>
</organism>
<evidence type="ECO:0000313" key="19">
    <source>
        <dbReference type="Proteomes" id="UP000284465"/>
    </source>
</evidence>
<name>A0A173TLG6_9FIRM</name>
<dbReference type="PIRSF" id="PIRSF001589">
    <property type="entry name" value="Asn_synthetase_glu-h"/>
    <property type="match status" value="1"/>
</dbReference>
<comment type="catalytic activity">
    <reaction evidence="8">
        <text>L-aspartate + L-glutamine + ATP + H2O = L-asparagine + L-glutamate + AMP + diphosphate + H(+)</text>
        <dbReference type="Rhea" id="RHEA:12228"/>
        <dbReference type="ChEBI" id="CHEBI:15377"/>
        <dbReference type="ChEBI" id="CHEBI:15378"/>
        <dbReference type="ChEBI" id="CHEBI:29985"/>
        <dbReference type="ChEBI" id="CHEBI:29991"/>
        <dbReference type="ChEBI" id="CHEBI:30616"/>
        <dbReference type="ChEBI" id="CHEBI:33019"/>
        <dbReference type="ChEBI" id="CHEBI:58048"/>
        <dbReference type="ChEBI" id="CHEBI:58359"/>
        <dbReference type="ChEBI" id="CHEBI:456215"/>
        <dbReference type="EC" id="6.3.5.4"/>
    </reaction>
</comment>
<evidence type="ECO:0000256" key="4">
    <source>
        <dbReference type="ARBA" id="ARBA00022741"/>
    </source>
</evidence>
<dbReference type="GO" id="GO:0005524">
    <property type="term" value="F:ATP binding"/>
    <property type="evidence" value="ECO:0007669"/>
    <property type="project" value="UniProtKB-KW"/>
</dbReference>
<feature type="active site" description="For GATase activity" evidence="9">
    <location>
        <position position="2"/>
    </location>
</feature>
<keyword evidence="12" id="KW-0436">Ligase</keyword>
<keyword evidence="5 10" id="KW-0067">ATP-binding</keyword>
<dbReference type="AlphaFoldDB" id="A0A173TLG6"/>
<protein>
    <recommendedName>
        <fullName evidence="3">asparagine synthase (glutamine-hydrolyzing)</fullName>
        <ecNumber evidence="3">6.3.5.4</ecNumber>
    </recommendedName>
</protein>
<dbReference type="Gene3D" id="3.60.20.10">
    <property type="entry name" value="Glutamine Phosphoribosylpyrophosphate, subunit 1, domain 1"/>
    <property type="match status" value="1"/>
</dbReference>
<evidence type="ECO:0000259" key="11">
    <source>
        <dbReference type="PROSITE" id="PS51278"/>
    </source>
</evidence>
<comment type="similarity">
    <text evidence="2">Belongs to the asparagine synthetase family.</text>
</comment>
<dbReference type="EC" id="6.3.5.4" evidence="3"/>
<dbReference type="CDD" id="cd01991">
    <property type="entry name" value="Asn_synthase_B_C"/>
    <property type="match status" value="1"/>
</dbReference>
<reference evidence="13 20" key="3">
    <citation type="journal article" date="2019" name="Nat. Med.">
        <title>A library of human gut bacterial isolates paired with longitudinal multiomics data enables mechanistic microbiome research.</title>
        <authorList>
            <person name="Poyet M."/>
            <person name="Groussin M."/>
            <person name="Gibbons S.M."/>
            <person name="Avila-Pacheco J."/>
            <person name="Jiang X."/>
            <person name="Kearney S.M."/>
            <person name="Perrotta A.R."/>
            <person name="Berdy B."/>
            <person name="Zhao S."/>
            <person name="Lieberman T.D."/>
            <person name="Swanson P.K."/>
            <person name="Smith M."/>
            <person name="Roesemann S."/>
            <person name="Alexander J.E."/>
            <person name="Rich S.A."/>
            <person name="Livny J."/>
            <person name="Vlamakis H."/>
            <person name="Clish C."/>
            <person name="Bullock K."/>
            <person name="Deik A."/>
            <person name="Scott J."/>
            <person name="Pierce K.A."/>
            <person name="Xavier R.J."/>
            <person name="Alm E.J."/>
        </authorList>
    </citation>
    <scope>NUCLEOTIDE SEQUENCE [LARGE SCALE GENOMIC DNA]</scope>
    <source>
        <strain evidence="13 20">BIOML-A1</strain>
    </source>
</reference>
<proteinExistence type="inferred from homology"/>
<dbReference type="GO" id="GO:0005829">
    <property type="term" value="C:cytosol"/>
    <property type="evidence" value="ECO:0007669"/>
    <property type="project" value="TreeGrafter"/>
</dbReference>
<dbReference type="InterPro" id="IPR033738">
    <property type="entry name" value="AsnB_N"/>
</dbReference>
<gene>
    <name evidence="12" type="primary">asnB</name>
    <name evidence="15" type="ORF">DW927_01365</name>
    <name evidence="16" type="ORF">DWZ31_06530</name>
    <name evidence="12" type="ORF">ERS852572_01543</name>
    <name evidence="14" type="ORF">GCK47_08825</name>
    <name evidence="13" type="ORF">GMD50_12890</name>
</gene>
<evidence type="ECO:0000256" key="1">
    <source>
        <dbReference type="ARBA" id="ARBA00005187"/>
    </source>
</evidence>
<dbReference type="CDD" id="cd00712">
    <property type="entry name" value="AsnB"/>
    <property type="match status" value="1"/>
</dbReference>
<dbReference type="InterPro" id="IPR051786">
    <property type="entry name" value="ASN_synthetase/amidase"/>
</dbReference>
<keyword evidence="9" id="KW-0028">Amino-acid biosynthesis</keyword>
<reference evidence="18 19" key="2">
    <citation type="submission" date="2018-08" db="EMBL/GenBank/DDBJ databases">
        <title>A genome reference for cultivated species of the human gut microbiota.</title>
        <authorList>
            <person name="Zou Y."/>
            <person name="Xue W."/>
            <person name="Luo G."/>
        </authorList>
    </citation>
    <scope>NUCLEOTIDE SEQUENCE [LARGE SCALE GENOMIC DNA]</scope>
    <source>
        <strain evidence="16 18">AF31-21AC</strain>
        <strain evidence="15 19">AM43-11</strain>
    </source>
</reference>
<dbReference type="RefSeq" id="WP_006855894.1">
    <property type="nucleotide sequence ID" value="NZ_CABIYH010000010.1"/>
</dbReference>
<dbReference type="InterPro" id="IPR029055">
    <property type="entry name" value="Ntn_hydrolases_N"/>
</dbReference>
<dbReference type="Pfam" id="PF13522">
    <property type="entry name" value="GATase_6"/>
    <property type="match status" value="1"/>
</dbReference>
<dbReference type="NCBIfam" id="TIGR01536">
    <property type="entry name" value="asn_synth_AEB"/>
    <property type="match status" value="1"/>
</dbReference>
<reference evidence="12 17" key="1">
    <citation type="submission" date="2015-09" db="EMBL/GenBank/DDBJ databases">
        <authorList>
            <consortium name="Pathogen Informatics"/>
        </authorList>
    </citation>
    <scope>NUCLEOTIDE SEQUENCE [LARGE SCALE GENOMIC DNA]</scope>
    <source>
        <strain evidence="12 17">2789STDY5834960</strain>
    </source>
</reference>
<dbReference type="EMBL" id="QRQN01000006">
    <property type="protein sequence ID" value="RHN09715.1"/>
    <property type="molecule type" value="Genomic_DNA"/>
</dbReference>
<dbReference type="GO" id="GO:0004066">
    <property type="term" value="F:asparagine synthase (glutamine-hydrolyzing) activity"/>
    <property type="evidence" value="ECO:0007669"/>
    <property type="project" value="UniProtKB-EC"/>
</dbReference>
<dbReference type="EMBL" id="QSFP01000001">
    <property type="protein sequence ID" value="RHA70329.1"/>
    <property type="molecule type" value="Genomic_DNA"/>
</dbReference>
<dbReference type="PaxDb" id="166486-ERS852572_01543"/>
<accession>A0A173TLG6</accession>
<dbReference type="PANTHER" id="PTHR43284:SF1">
    <property type="entry name" value="ASPARAGINE SYNTHETASE"/>
    <property type="match status" value="1"/>
</dbReference>
<evidence type="ECO:0000313" key="15">
    <source>
        <dbReference type="EMBL" id="RHA70329.1"/>
    </source>
</evidence>
<evidence type="ECO:0000313" key="14">
    <source>
        <dbReference type="EMBL" id="MVQ45806.1"/>
    </source>
</evidence>
<dbReference type="InterPro" id="IPR001962">
    <property type="entry name" value="Asn_synthase"/>
</dbReference>
<evidence type="ECO:0000313" key="20">
    <source>
        <dbReference type="Proteomes" id="UP000478483"/>
    </source>
</evidence>
<dbReference type="OrthoDB" id="9763290at2"/>
<evidence type="ECO:0000256" key="7">
    <source>
        <dbReference type="ARBA" id="ARBA00022962"/>
    </source>
</evidence>
<dbReference type="GO" id="GO:0006529">
    <property type="term" value="P:asparagine biosynthetic process"/>
    <property type="evidence" value="ECO:0007669"/>
    <property type="project" value="UniProtKB-KW"/>
</dbReference>
<feature type="domain" description="Glutamine amidotransferase type-2" evidence="11">
    <location>
        <begin position="2"/>
        <end position="211"/>
    </location>
</feature>
<dbReference type="EMBL" id="CYXZ01000010">
    <property type="protein sequence ID" value="CUN02068.1"/>
    <property type="molecule type" value="Genomic_DNA"/>
</dbReference>
<evidence type="ECO:0000313" key="18">
    <source>
        <dbReference type="Proteomes" id="UP000283586"/>
    </source>
</evidence>
<dbReference type="PROSITE" id="PS51278">
    <property type="entry name" value="GATASE_TYPE_2"/>
    <property type="match status" value="1"/>
</dbReference>
<evidence type="ECO:0000256" key="9">
    <source>
        <dbReference type="PIRSR" id="PIRSR001589-1"/>
    </source>
</evidence>
<evidence type="ECO:0000313" key="21">
    <source>
        <dbReference type="Proteomes" id="UP000479531"/>
    </source>
</evidence>
<dbReference type="EMBL" id="WGGT01000009">
    <property type="protein sequence ID" value="MVQ45806.1"/>
    <property type="molecule type" value="Genomic_DNA"/>
</dbReference>
<evidence type="ECO:0000313" key="12">
    <source>
        <dbReference type="EMBL" id="CUN02068.1"/>
    </source>
</evidence>
<evidence type="ECO:0000313" key="13">
    <source>
        <dbReference type="EMBL" id="MTR85928.1"/>
    </source>
</evidence>
<evidence type="ECO:0000256" key="3">
    <source>
        <dbReference type="ARBA" id="ARBA00012737"/>
    </source>
</evidence>
<dbReference type="Proteomes" id="UP000284465">
    <property type="component" value="Unassembled WGS sequence"/>
</dbReference>
<dbReference type="GeneID" id="61434462"/>
<dbReference type="InterPro" id="IPR006426">
    <property type="entry name" value="Asn_synth_AEB"/>
</dbReference>
<dbReference type="EMBL" id="WNAJ01000016">
    <property type="protein sequence ID" value="MTR85928.1"/>
    <property type="molecule type" value="Genomic_DNA"/>
</dbReference>
<dbReference type="Proteomes" id="UP000283586">
    <property type="component" value="Unassembled WGS sequence"/>
</dbReference>
<feature type="binding site" evidence="10">
    <location>
        <position position="97"/>
    </location>
    <ligand>
        <name>L-glutamine</name>
        <dbReference type="ChEBI" id="CHEBI:58359"/>
    </ligand>
</feature>
<reference evidence="14 21" key="4">
    <citation type="submission" date="2019-10" db="EMBL/GenBank/DDBJ databases">
        <title>Roseburia spp. ameliorate alcoholic fatty liver via restoration of gut barrier function.</title>
        <authorList>
            <person name="Seo B."/>
            <person name="Ko G."/>
        </authorList>
    </citation>
    <scope>NUCLEOTIDE SEQUENCE [LARGE SCALE GENOMIC DNA]</scope>
    <source>
        <strain evidence="14 21">SNUG30017</strain>
    </source>
</reference>
<dbReference type="Proteomes" id="UP000095350">
    <property type="component" value="Unassembled WGS sequence"/>
</dbReference>
<dbReference type="Proteomes" id="UP000479531">
    <property type="component" value="Unassembled WGS sequence"/>
</dbReference>
<dbReference type="SUPFAM" id="SSF56235">
    <property type="entry name" value="N-terminal nucleophile aminohydrolases (Ntn hydrolases)"/>
    <property type="match status" value="1"/>
</dbReference>
<evidence type="ECO:0000256" key="2">
    <source>
        <dbReference type="ARBA" id="ARBA00005752"/>
    </source>
</evidence>
<dbReference type="STRING" id="166486.ERS852572_01543"/>
<evidence type="ECO:0000313" key="16">
    <source>
        <dbReference type="EMBL" id="RHN09715.1"/>
    </source>
</evidence>
<dbReference type="Proteomes" id="UP000478483">
    <property type="component" value="Unassembled WGS sequence"/>
</dbReference>
<evidence type="ECO:0000313" key="17">
    <source>
        <dbReference type="Proteomes" id="UP000095350"/>
    </source>
</evidence>
<dbReference type="InterPro" id="IPR014729">
    <property type="entry name" value="Rossmann-like_a/b/a_fold"/>
</dbReference>